<reference evidence="4 5" key="1">
    <citation type="submission" date="2018-08" db="EMBL/GenBank/DDBJ databases">
        <title>Isolation, diversity and antifungal activity of Actinobacteria from wheat.</title>
        <authorList>
            <person name="Han C."/>
        </authorList>
    </citation>
    <scope>NUCLEOTIDE SEQUENCE [LARGE SCALE GENOMIC DNA]</scope>
    <source>
        <strain evidence="4 5">NEAU-YY421</strain>
    </source>
</reference>
<dbReference type="InterPro" id="IPR002372">
    <property type="entry name" value="PQQ_rpt_dom"/>
</dbReference>
<keyword evidence="5" id="KW-1185">Reference proteome</keyword>
<feature type="compositionally biased region" description="Low complexity" evidence="1">
    <location>
        <begin position="118"/>
        <end position="137"/>
    </location>
</feature>
<feature type="compositionally biased region" description="Pro residues" evidence="1">
    <location>
        <begin position="61"/>
        <end position="91"/>
    </location>
</feature>
<organism evidence="4 5">
    <name type="scientific">Streptomyces triticagri</name>
    <dbReference type="NCBI Taxonomy" id="2293568"/>
    <lineage>
        <taxon>Bacteria</taxon>
        <taxon>Bacillati</taxon>
        <taxon>Actinomycetota</taxon>
        <taxon>Actinomycetes</taxon>
        <taxon>Kitasatosporales</taxon>
        <taxon>Streptomycetaceae</taxon>
        <taxon>Streptomyces</taxon>
    </lineage>
</organism>
<dbReference type="InterPro" id="IPR015943">
    <property type="entry name" value="WD40/YVTN_repeat-like_dom_sf"/>
</dbReference>
<feature type="compositionally biased region" description="Pro residues" evidence="1">
    <location>
        <begin position="1"/>
        <end position="11"/>
    </location>
</feature>
<dbReference type="EMBL" id="QUAK01000003">
    <property type="protein sequence ID" value="RFU88684.1"/>
    <property type="molecule type" value="Genomic_DNA"/>
</dbReference>
<feature type="compositionally biased region" description="Basic and acidic residues" evidence="1">
    <location>
        <begin position="182"/>
        <end position="192"/>
    </location>
</feature>
<protein>
    <recommendedName>
        <fullName evidence="3">Pyrrolo-quinoline quinone repeat domain-containing protein</fullName>
    </recommendedName>
</protein>
<proteinExistence type="predicted"/>
<feature type="region of interest" description="Disordered" evidence="1">
    <location>
        <begin position="178"/>
        <end position="218"/>
    </location>
</feature>
<feature type="region of interest" description="Disordered" evidence="1">
    <location>
        <begin position="1"/>
        <end position="152"/>
    </location>
</feature>
<dbReference type="AlphaFoldDB" id="A0A372MCL9"/>
<keyword evidence="2" id="KW-1133">Transmembrane helix</keyword>
<name>A0A372MCL9_9ACTN</name>
<dbReference type="Pfam" id="PF13360">
    <property type="entry name" value="PQQ_2"/>
    <property type="match status" value="1"/>
</dbReference>
<dbReference type="Proteomes" id="UP000263094">
    <property type="component" value="Unassembled WGS sequence"/>
</dbReference>
<dbReference type="RefSeq" id="WP_128553865.1">
    <property type="nucleotide sequence ID" value="NZ_QUAK01000003.1"/>
</dbReference>
<dbReference type="OrthoDB" id="3679173at2"/>
<feature type="transmembrane region" description="Helical" evidence="2">
    <location>
        <begin position="160"/>
        <end position="179"/>
    </location>
</feature>
<gene>
    <name evidence="4" type="ORF">DY218_00300</name>
</gene>
<dbReference type="InterPro" id="IPR011047">
    <property type="entry name" value="Quinoprotein_ADH-like_sf"/>
</dbReference>
<keyword evidence="2" id="KW-0472">Membrane</keyword>
<dbReference type="Gene3D" id="2.130.10.10">
    <property type="entry name" value="YVTN repeat-like/Quinoprotein amine dehydrogenase"/>
    <property type="match status" value="1"/>
</dbReference>
<feature type="compositionally biased region" description="Low complexity" evidence="1">
    <location>
        <begin position="94"/>
        <end position="110"/>
    </location>
</feature>
<evidence type="ECO:0000313" key="5">
    <source>
        <dbReference type="Proteomes" id="UP000263094"/>
    </source>
</evidence>
<evidence type="ECO:0000256" key="2">
    <source>
        <dbReference type="SAM" id="Phobius"/>
    </source>
</evidence>
<accession>A0A372MCL9</accession>
<keyword evidence="2" id="KW-0812">Transmembrane</keyword>
<feature type="domain" description="Pyrrolo-quinoline quinone repeat" evidence="3">
    <location>
        <begin position="313"/>
        <end position="536"/>
    </location>
</feature>
<comment type="caution">
    <text evidence="4">The sequence shown here is derived from an EMBL/GenBank/DDBJ whole genome shotgun (WGS) entry which is preliminary data.</text>
</comment>
<evidence type="ECO:0000313" key="4">
    <source>
        <dbReference type="EMBL" id="RFU88684.1"/>
    </source>
</evidence>
<dbReference type="SUPFAM" id="SSF50998">
    <property type="entry name" value="Quinoprotein alcohol dehydrogenase-like"/>
    <property type="match status" value="1"/>
</dbReference>
<sequence>MTQPPQPPNEPPKGGFGAPQDPPPGGPGAPQEPQSGGFGAPQDPPPGGFGAPQDPGYGYPQTPPPAGAPQSPPPPQTPPPSGPPSTPPPGAPGAGQPPATPAPGYGYPQGPGQPTPAPGQYGYPGQQPQYGSYQQPQMQPPPGGPGGTGGGKKLNTQMTIIIAAVVAVALIIGGGVWFANSKGDDDKKDESKSSAGTEGKGDNTKGGGGGGGKEKAPANIKSKVAYQIPMPEVKEKNGSVVVSGSWATDKVYAKSGISEVVGYDVKTGKKSWDVPLKGPVCWASDQVTEDGITALVFQGGKPTKADPHMGCTEVAALDLNEGKLLWTKQAKTGDEKVRMDEVTISGGTVAAGGTSGGAAWDAKTGKSLWQPEVSADQCKDVGYQGGEALAVVRQCGDYQNPTNQVQVIDPKSGKVKSSYKMSPGIQYPHIVSSKPLVVAADVNETAGDGSSISDFFSIDDKTGKLITKISADAEKYGAECEATEVSGCKMLAVGNGKIYLPTEEHDAGTGEYGQTNEIVSFDLKTGKLTTDRADAGDKYTITPLRMDGQNIIAYKTGPYDKGGQVVSVDGSTFKQTTLMENPADRSLNRIEKSFQPSYAEILYTEGRLFMSGNYARKPTGSDVTPLAIVFSTQ</sequence>
<evidence type="ECO:0000256" key="1">
    <source>
        <dbReference type="SAM" id="MobiDB-lite"/>
    </source>
</evidence>
<evidence type="ECO:0000259" key="3">
    <source>
        <dbReference type="Pfam" id="PF13360"/>
    </source>
</evidence>